<reference evidence="4" key="1">
    <citation type="journal article" date="2019" name="bioRxiv">
        <title>The Genome of the Zebra Mussel, Dreissena polymorpha: A Resource for Invasive Species Research.</title>
        <authorList>
            <person name="McCartney M.A."/>
            <person name="Auch B."/>
            <person name="Kono T."/>
            <person name="Mallez S."/>
            <person name="Zhang Y."/>
            <person name="Obille A."/>
            <person name="Becker A."/>
            <person name="Abrahante J.E."/>
            <person name="Garbe J."/>
            <person name="Badalamenti J.P."/>
            <person name="Herman A."/>
            <person name="Mangelson H."/>
            <person name="Liachko I."/>
            <person name="Sullivan S."/>
            <person name="Sone E.D."/>
            <person name="Koren S."/>
            <person name="Silverstein K.A.T."/>
            <person name="Beckman K.B."/>
            <person name="Gohl D.M."/>
        </authorList>
    </citation>
    <scope>NUCLEOTIDE SEQUENCE</scope>
    <source>
        <strain evidence="4">Duluth1</strain>
        <tissue evidence="4">Whole animal</tissue>
    </source>
</reference>
<dbReference type="Gene3D" id="3.30.420.40">
    <property type="match status" value="1"/>
</dbReference>
<gene>
    <name evidence="4" type="ORF">DPMN_108649</name>
</gene>
<dbReference type="PANTHER" id="PTHR14187">
    <property type="entry name" value="ALPHA KINASE/ELONGATION FACTOR 2 KINASE"/>
    <property type="match status" value="1"/>
</dbReference>
<dbReference type="Pfam" id="PF00012">
    <property type="entry name" value="HSP70"/>
    <property type="match status" value="1"/>
</dbReference>
<dbReference type="AlphaFoldDB" id="A0A9D4K8X0"/>
<evidence type="ECO:0000313" key="4">
    <source>
        <dbReference type="EMBL" id="KAH3835298.1"/>
    </source>
</evidence>
<feature type="non-terminal residue" evidence="4">
    <location>
        <position position="289"/>
    </location>
</feature>
<dbReference type="CDD" id="cd10229">
    <property type="entry name" value="ASKHA_NBD_HSP70_HSPA12"/>
    <property type="match status" value="1"/>
</dbReference>
<sequence length="289" mass="32603">MSNLSKNFFIVAAIDFGTSYSGYAFSTKDDFKLNPLKINCKTWTGGNLQSLKTSTCVLFDKEKKFQHFGFDAEDKYSELGDEQHDSYFFKGFKMELFNQLQLTRDFELKDISGKKMLAMDVFSACIKFLKEDLLQNIKTSLNWATETDIRWVLTVPAIWNDVAKQFMREAAVKAGIAEEKMIIALEPEAASFCCRHLPMSAMNDGASFVPFQPNSKYLVFDAGGGTVDIAVHQAVFGGGIKEIYAANGGDWGGTYVDKAFGRFLEEIYGVDVIDEFKKEQPSDYMDIFR</sequence>
<keyword evidence="5" id="KW-1185">Reference proteome</keyword>
<keyword evidence="3" id="KW-0067">ATP-binding</keyword>
<dbReference type="GO" id="GO:0140662">
    <property type="term" value="F:ATP-dependent protein folding chaperone"/>
    <property type="evidence" value="ECO:0007669"/>
    <property type="project" value="InterPro"/>
</dbReference>
<evidence type="ECO:0000256" key="1">
    <source>
        <dbReference type="ARBA" id="ARBA00007381"/>
    </source>
</evidence>
<organism evidence="4 5">
    <name type="scientific">Dreissena polymorpha</name>
    <name type="common">Zebra mussel</name>
    <name type="synonym">Mytilus polymorpha</name>
    <dbReference type="NCBI Taxonomy" id="45954"/>
    <lineage>
        <taxon>Eukaryota</taxon>
        <taxon>Metazoa</taxon>
        <taxon>Spiralia</taxon>
        <taxon>Lophotrochozoa</taxon>
        <taxon>Mollusca</taxon>
        <taxon>Bivalvia</taxon>
        <taxon>Autobranchia</taxon>
        <taxon>Heteroconchia</taxon>
        <taxon>Euheterodonta</taxon>
        <taxon>Imparidentia</taxon>
        <taxon>Neoheterodontei</taxon>
        <taxon>Myida</taxon>
        <taxon>Dreissenoidea</taxon>
        <taxon>Dreissenidae</taxon>
        <taxon>Dreissena</taxon>
    </lineage>
</organism>
<comment type="similarity">
    <text evidence="1">Belongs to the heat shock protein 70 family.</text>
</comment>
<name>A0A9D4K8X0_DREPO</name>
<comment type="caution">
    <text evidence="4">The sequence shown here is derived from an EMBL/GenBank/DDBJ whole genome shotgun (WGS) entry which is preliminary data.</text>
</comment>
<evidence type="ECO:0008006" key="6">
    <source>
        <dbReference type="Google" id="ProtNLM"/>
    </source>
</evidence>
<evidence type="ECO:0000256" key="2">
    <source>
        <dbReference type="ARBA" id="ARBA00022741"/>
    </source>
</evidence>
<evidence type="ECO:0000313" key="5">
    <source>
        <dbReference type="Proteomes" id="UP000828390"/>
    </source>
</evidence>
<protein>
    <recommendedName>
        <fullName evidence="6">Heat shock protein 70</fullName>
    </recommendedName>
</protein>
<dbReference type="InterPro" id="IPR013126">
    <property type="entry name" value="Hsp_70_fam"/>
</dbReference>
<keyword evidence="2" id="KW-0547">Nucleotide-binding</keyword>
<reference evidence="4" key="2">
    <citation type="submission" date="2020-11" db="EMBL/GenBank/DDBJ databases">
        <authorList>
            <person name="McCartney M.A."/>
            <person name="Auch B."/>
            <person name="Kono T."/>
            <person name="Mallez S."/>
            <person name="Becker A."/>
            <person name="Gohl D.M."/>
            <person name="Silverstein K.A.T."/>
            <person name="Koren S."/>
            <person name="Bechman K.B."/>
            <person name="Herman A."/>
            <person name="Abrahante J.E."/>
            <person name="Garbe J."/>
        </authorList>
    </citation>
    <scope>NUCLEOTIDE SEQUENCE</scope>
    <source>
        <strain evidence="4">Duluth1</strain>
        <tissue evidence="4">Whole animal</tissue>
    </source>
</reference>
<proteinExistence type="inferred from homology"/>
<dbReference type="SUPFAM" id="SSF53067">
    <property type="entry name" value="Actin-like ATPase domain"/>
    <property type="match status" value="2"/>
</dbReference>
<dbReference type="PANTHER" id="PTHR14187:SF5">
    <property type="entry name" value="HEAT SHOCK 70 KDA PROTEIN 12A"/>
    <property type="match status" value="1"/>
</dbReference>
<dbReference type="EMBL" id="JAIWYP010000004">
    <property type="protein sequence ID" value="KAH3835298.1"/>
    <property type="molecule type" value="Genomic_DNA"/>
</dbReference>
<dbReference type="GO" id="GO:0005524">
    <property type="term" value="F:ATP binding"/>
    <property type="evidence" value="ECO:0007669"/>
    <property type="project" value="UniProtKB-KW"/>
</dbReference>
<dbReference type="InterPro" id="IPR043129">
    <property type="entry name" value="ATPase_NBD"/>
</dbReference>
<dbReference type="Proteomes" id="UP000828390">
    <property type="component" value="Unassembled WGS sequence"/>
</dbReference>
<evidence type="ECO:0000256" key="3">
    <source>
        <dbReference type="ARBA" id="ARBA00022840"/>
    </source>
</evidence>
<accession>A0A9D4K8X0</accession>